<feature type="domain" description="DUF4246" evidence="1">
    <location>
        <begin position="118"/>
        <end position="480"/>
    </location>
</feature>
<dbReference type="InterPro" id="IPR025340">
    <property type="entry name" value="DUF4246"/>
</dbReference>
<dbReference type="EMBL" id="JABFAI010000276">
    <property type="protein sequence ID" value="KAF4947842.1"/>
    <property type="molecule type" value="Genomic_DNA"/>
</dbReference>
<evidence type="ECO:0000313" key="4">
    <source>
        <dbReference type="Proteomes" id="UP000604273"/>
    </source>
</evidence>
<dbReference type="Pfam" id="PF14033">
    <property type="entry name" value="DUF4246"/>
    <property type="match status" value="1"/>
</dbReference>
<dbReference type="PANTHER" id="PTHR33119:SF1">
    <property type="entry name" value="FE2OG DIOXYGENASE DOMAIN-CONTAINING PROTEIN"/>
    <property type="match status" value="1"/>
</dbReference>
<name>A0A8H4SXX1_9HYPO</name>
<dbReference type="Proteomes" id="UP000604273">
    <property type="component" value="Unassembled WGS sequence"/>
</dbReference>
<dbReference type="Pfam" id="PF21666">
    <property type="entry name" value="DUF4246_N"/>
    <property type="match status" value="1"/>
</dbReference>
<evidence type="ECO:0000259" key="2">
    <source>
        <dbReference type="Pfam" id="PF21666"/>
    </source>
</evidence>
<dbReference type="InterPro" id="IPR049192">
    <property type="entry name" value="DUF4246_C"/>
</dbReference>
<comment type="caution">
    <text evidence="3">The sequence shown here is derived from an EMBL/GenBank/DDBJ whole genome shotgun (WGS) entry which is preliminary data.</text>
</comment>
<evidence type="ECO:0000313" key="3">
    <source>
        <dbReference type="EMBL" id="KAF4947842.1"/>
    </source>
</evidence>
<dbReference type="InterPro" id="IPR049207">
    <property type="entry name" value="DUF4246_N"/>
</dbReference>
<dbReference type="OrthoDB" id="415532at2759"/>
<sequence length="550" mass="63531">MAAPKHLYPGVNLALREVPESEFHFKDESLFCPIGFPEYPWSESTVMPVKEVAMMILMDALTDKPDWHKEVFEDSIAHKWRDEARQQSEDGLYARILQDKLGKGPSKPRVRIITDAAFDYVKELRGKSRYFTQSGLIPTLDGPGNTIIKSGSFIDEALHRDINRAYYTLWKDQEGNVDWHPRSNDMVQNLIHPSMHNFVYDRSSFIQEEVVGVSNALGFMGQGEPVQGQTPLVQGNQFLSEFRVGSGKILPEYWSDKYQWLPANVEFHEDGSAEFTSYVNNLHPTKFPEIYRTMERLVDKAIPAWDHCLREVNHLGDGTFAGRNESRFQWIYAAFDEDNDLWTPKFDVDEFLHKDVELSHEELLDLEEECYHSAEEPVEFDEDEYQRRMYEGLPPLTPNVNDGAMAQGKWIKYRDAKHPDPKPFEKVDYAPKQSLREKFKKDGLQIIFSAGSWHLEGEMNEKIAATALYYFDSENVTPAVYPSACRRARCMAQILERKVDWLDHVFRATEMLTRQRVVSSFFQTFSSIAYPLSSCKIRRSRDIDASSPSG</sequence>
<evidence type="ECO:0000259" key="1">
    <source>
        <dbReference type="Pfam" id="PF14033"/>
    </source>
</evidence>
<reference evidence="3" key="2">
    <citation type="submission" date="2020-05" db="EMBL/GenBank/DDBJ databases">
        <authorList>
            <person name="Kim H.-S."/>
            <person name="Proctor R.H."/>
            <person name="Brown D.W."/>
        </authorList>
    </citation>
    <scope>NUCLEOTIDE SEQUENCE</scope>
    <source>
        <strain evidence="3">NRRL 45417</strain>
    </source>
</reference>
<protein>
    <submittedName>
        <fullName evidence="3">Uncharacterized protein</fullName>
    </submittedName>
</protein>
<organism evidence="3 4">
    <name type="scientific">Fusarium gaditjirri</name>
    <dbReference type="NCBI Taxonomy" id="282569"/>
    <lineage>
        <taxon>Eukaryota</taxon>
        <taxon>Fungi</taxon>
        <taxon>Dikarya</taxon>
        <taxon>Ascomycota</taxon>
        <taxon>Pezizomycotina</taxon>
        <taxon>Sordariomycetes</taxon>
        <taxon>Hypocreomycetidae</taxon>
        <taxon>Hypocreales</taxon>
        <taxon>Nectriaceae</taxon>
        <taxon>Fusarium</taxon>
        <taxon>Fusarium nisikadoi species complex</taxon>
    </lineage>
</organism>
<proteinExistence type="predicted"/>
<accession>A0A8H4SXX1</accession>
<gene>
    <name evidence="3" type="ORF">FGADI_10121</name>
</gene>
<reference evidence="3" key="1">
    <citation type="journal article" date="2020" name="BMC Genomics">
        <title>Correction to: Identification and distribution of gene clusters required for synthesis of sphingolipid metabolism inhibitors in diverse species of the filamentous fungus Fusarium.</title>
        <authorList>
            <person name="Kim H.S."/>
            <person name="Lohmar J.M."/>
            <person name="Busman M."/>
            <person name="Brown D.W."/>
            <person name="Naumann T.A."/>
            <person name="Divon H.H."/>
            <person name="Lysoe E."/>
            <person name="Uhlig S."/>
            <person name="Proctor R.H."/>
        </authorList>
    </citation>
    <scope>NUCLEOTIDE SEQUENCE</scope>
    <source>
        <strain evidence="3">NRRL 45417</strain>
    </source>
</reference>
<dbReference type="AlphaFoldDB" id="A0A8H4SXX1"/>
<keyword evidence="4" id="KW-1185">Reference proteome</keyword>
<dbReference type="PANTHER" id="PTHR33119">
    <property type="entry name" value="IFI3P"/>
    <property type="match status" value="1"/>
</dbReference>
<feature type="domain" description="DUF4246" evidence="2">
    <location>
        <begin position="8"/>
        <end position="83"/>
    </location>
</feature>